<dbReference type="EMBL" id="HE573025">
    <property type="protein sequence ID" value="CCC50604.1"/>
    <property type="molecule type" value="Genomic_DNA"/>
</dbReference>
<gene>
    <name evidence="6" type="ORF">TVY486_0904250</name>
</gene>
<evidence type="ECO:0000313" key="6">
    <source>
        <dbReference type="EMBL" id="CCC50604.1"/>
    </source>
</evidence>
<dbReference type="OMA" id="YPTGNQW"/>
<dbReference type="GO" id="GO:0015031">
    <property type="term" value="P:protein transport"/>
    <property type="evidence" value="ECO:0007669"/>
    <property type="project" value="InterPro"/>
</dbReference>
<feature type="transmembrane region" description="Helical" evidence="5">
    <location>
        <begin position="81"/>
        <end position="104"/>
    </location>
</feature>
<keyword evidence="2 5" id="KW-0812">Transmembrane</keyword>
<reference evidence="6" key="1">
    <citation type="journal article" date="2012" name="Proc. Natl. Acad. Sci. U.S.A.">
        <title>Antigenic diversity is generated by distinct evolutionary mechanisms in African trypanosome species.</title>
        <authorList>
            <person name="Jackson A.P."/>
            <person name="Berry A."/>
            <person name="Aslett M."/>
            <person name="Allison H.C."/>
            <person name="Burton P."/>
            <person name="Vavrova-Anderson J."/>
            <person name="Brown R."/>
            <person name="Browne H."/>
            <person name="Corton N."/>
            <person name="Hauser H."/>
            <person name="Gamble J."/>
            <person name="Gilderthorp R."/>
            <person name="Marcello L."/>
            <person name="McQuillan J."/>
            <person name="Otto T.D."/>
            <person name="Quail M.A."/>
            <person name="Sanders M.J."/>
            <person name="van Tonder A."/>
            <person name="Ginger M.L."/>
            <person name="Field M.C."/>
            <person name="Barry J.D."/>
            <person name="Hertz-Fowler C."/>
            <person name="Berriman M."/>
        </authorList>
    </citation>
    <scope>NUCLEOTIDE SEQUENCE</scope>
    <source>
        <strain evidence="6">Y486</strain>
    </source>
</reference>
<dbReference type="GO" id="GO:0055038">
    <property type="term" value="C:recycling endosome membrane"/>
    <property type="evidence" value="ECO:0007669"/>
    <property type="project" value="TreeGrafter"/>
</dbReference>
<dbReference type="PANTHER" id="PTHR10687">
    <property type="entry name" value="SECRETORY CARRIER-ASSOCIATED MEMBRANE PROTEIN SCAMP"/>
    <property type="match status" value="1"/>
</dbReference>
<keyword evidence="3 5" id="KW-1133">Transmembrane helix</keyword>
<dbReference type="Pfam" id="PF04144">
    <property type="entry name" value="SCAMP"/>
    <property type="match status" value="1"/>
</dbReference>
<protein>
    <submittedName>
        <fullName evidence="6">Putative membrane-trafficking protein</fullName>
    </submittedName>
</protein>
<evidence type="ECO:0000256" key="5">
    <source>
        <dbReference type="SAM" id="Phobius"/>
    </source>
</evidence>
<dbReference type="GO" id="GO:0032588">
    <property type="term" value="C:trans-Golgi network membrane"/>
    <property type="evidence" value="ECO:0007669"/>
    <property type="project" value="TreeGrafter"/>
</dbReference>
<proteinExistence type="predicted"/>
<keyword evidence="4 5" id="KW-0472">Membrane</keyword>
<evidence type="ECO:0000256" key="3">
    <source>
        <dbReference type="ARBA" id="ARBA00022989"/>
    </source>
</evidence>
<comment type="subcellular location">
    <subcellularLocation>
        <location evidence="1">Membrane</location>
        <topology evidence="1">Multi-pass membrane protein</topology>
    </subcellularLocation>
</comment>
<dbReference type="PANTHER" id="PTHR10687:SF2">
    <property type="entry name" value="SECRETORY CARRIER-ASSOCIATED MEMBRANE PROTEIN"/>
    <property type="match status" value="1"/>
</dbReference>
<feature type="transmembrane region" description="Helical" evidence="5">
    <location>
        <begin position="110"/>
        <end position="132"/>
    </location>
</feature>
<feature type="transmembrane region" description="Helical" evidence="5">
    <location>
        <begin position="144"/>
        <end position="162"/>
    </location>
</feature>
<accession>G0U2V0</accession>
<evidence type="ECO:0000256" key="1">
    <source>
        <dbReference type="ARBA" id="ARBA00004141"/>
    </source>
</evidence>
<evidence type="ECO:0000256" key="4">
    <source>
        <dbReference type="ARBA" id="ARBA00023136"/>
    </source>
</evidence>
<sequence length="227" mass="25413">MSEEESNGVPPDITLAMVEAKEKELAQRREELREREKNIAPELSPEPNFPPEFLCIKPLIYHNIKEHIPVPFQKFMYSLCFLYFALVALILYNILSALISVAFGGSGKHFGLSFLYLLGIPGGFIVWYYNAYIAAVDESRPRRLLACLGIAIGFLFDVWMSIGVSGCGGCGWIATFGESKRAVSFIMFLIASCLWTVHTVALAFMLVYLWRLPAKAVSPSTLIKYAL</sequence>
<feature type="transmembrane region" description="Helical" evidence="5">
    <location>
        <begin position="182"/>
        <end position="210"/>
    </location>
</feature>
<dbReference type="VEuPathDB" id="TriTrypDB:TvY486_0904250"/>
<dbReference type="AlphaFoldDB" id="G0U2V0"/>
<dbReference type="InterPro" id="IPR007273">
    <property type="entry name" value="SCAMP"/>
</dbReference>
<organism evidence="6">
    <name type="scientific">Trypanosoma vivax (strain Y486)</name>
    <dbReference type="NCBI Taxonomy" id="1055687"/>
    <lineage>
        <taxon>Eukaryota</taxon>
        <taxon>Discoba</taxon>
        <taxon>Euglenozoa</taxon>
        <taxon>Kinetoplastea</taxon>
        <taxon>Metakinetoplastina</taxon>
        <taxon>Trypanosomatida</taxon>
        <taxon>Trypanosomatidae</taxon>
        <taxon>Trypanosoma</taxon>
        <taxon>Duttonella</taxon>
    </lineage>
</organism>
<name>G0U2V0_TRYVY</name>
<evidence type="ECO:0000256" key="2">
    <source>
        <dbReference type="ARBA" id="ARBA00022692"/>
    </source>
</evidence>